<dbReference type="Proteomes" id="UP000255102">
    <property type="component" value="Unassembled WGS sequence"/>
</dbReference>
<evidence type="ECO:0000313" key="2">
    <source>
        <dbReference type="Proteomes" id="UP000255102"/>
    </source>
</evidence>
<dbReference type="EMBL" id="UGPW01000001">
    <property type="protein sequence ID" value="STY87129.1"/>
    <property type="molecule type" value="Genomic_DNA"/>
</dbReference>
<accession>A0A378PQC5</accession>
<gene>
    <name evidence="1" type="ORF">NCTC11227_01128</name>
</gene>
<sequence length="52" mass="5695">MCAIRSILDDGFGTKLQSWIMIITFSFADQIILSKGNVCKSCIADASRSNHS</sequence>
<dbReference type="AlphaFoldDB" id="A0A378PQC5"/>
<name>A0A378PQC5_9GAMM</name>
<proteinExistence type="predicted"/>
<protein>
    <submittedName>
        <fullName evidence="1">Uncharacterized protein</fullName>
    </submittedName>
</protein>
<reference evidence="1 2" key="1">
    <citation type="submission" date="2018-06" db="EMBL/GenBank/DDBJ databases">
        <authorList>
            <consortium name="Pathogen Informatics"/>
            <person name="Doyle S."/>
        </authorList>
    </citation>
    <scope>NUCLEOTIDE SEQUENCE [LARGE SCALE GENOMIC DNA]</scope>
    <source>
        <strain evidence="1 2">NCTC11227</strain>
    </source>
</reference>
<evidence type="ECO:0000313" key="1">
    <source>
        <dbReference type="EMBL" id="STY87129.1"/>
    </source>
</evidence>
<organism evidence="1 2">
    <name type="scientific">Moraxella ovis</name>
    <dbReference type="NCBI Taxonomy" id="29433"/>
    <lineage>
        <taxon>Bacteria</taxon>
        <taxon>Pseudomonadati</taxon>
        <taxon>Pseudomonadota</taxon>
        <taxon>Gammaproteobacteria</taxon>
        <taxon>Moraxellales</taxon>
        <taxon>Moraxellaceae</taxon>
        <taxon>Moraxella</taxon>
    </lineage>
</organism>